<sequence length="50" mass="6117">MTNKRRFNLWQWVWLQVWNLSEWSGIGLGRFAPWVLHQMIGCNYPVKKIK</sequence>
<dbReference type="HOGENOM" id="CLU_3124247_0_0_6"/>
<organism evidence="1">
    <name type="scientific">Xenorhabdus bovienii str. kraussei Becker Underwood</name>
    <dbReference type="NCBI Taxonomy" id="1398204"/>
    <lineage>
        <taxon>Bacteria</taxon>
        <taxon>Pseudomonadati</taxon>
        <taxon>Pseudomonadota</taxon>
        <taxon>Gammaproteobacteria</taxon>
        <taxon>Enterobacterales</taxon>
        <taxon>Morganellaceae</taxon>
        <taxon>Xenorhabdus</taxon>
    </lineage>
</organism>
<gene>
    <name evidence="1" type="ORF">XBKB1_3770007</name>
</gene>
<dbReference type="EMBL" id="CBSZ010000309">
    <property type="protein sequence ID" value="CDH25141.1"/>
    <property type="molecule type" value="Genomic_DNA"/>
</dbReference>
<evidence type="ECO:0000313" key="1">
    <source>
        <dbReference type="EMBL" id="CDH25141.1"/>
    </source>
</evidence>
<accession>A0A077PWR6</accession>
<dbReference type="RefSeq" id="WP_155272053.1">
    <property type="nucleotide sequence ID" value="NZ_CAWLXS010000363.1"/>
</dbReference>
<name>A0A077PWR6_XENBV</name>
<comment type="caution">
    <text evidence="1">The sequence shown here is derived from an EMBL/GenBank/DDBJ whole genome shotgun (WGS) entry which is preliminary data.</text>
</comment>
<dbReference type="Proteomes" id="UP000028493">
    <property type="component" value="Unassembled WGS sequence"/>
</dbReference>
<proteinExistence type="predicted"/>
<dbReference type="AlphaFoldDB" id="A0A077PWR6"/>
<protein>
    <submittedName>
        <fullName evidence="1">Uncharacterized protein</fullName>
    </submittedName>
</protein>
<reference evidence="1" key="1">
    <citation type="submission" date="2013-07" db="EMBL/GenBank/DDBJ databases">
        <title>Sub-species coevolution in mutualistic symbiosis.</title>
        <authorList>
            <person name="Murfin K."/>
            <person name="Klassen J."/>
            <person name="Lee M."/>
            <person name="Forst S."/>
            <person name="Stock P."/>
            <person name="Goodrich-Blair H."/>
        </authorList>
    </citation>
    <scope>NUCLEOTIDE SEQUENCE [LARGE SCALE GENOMIC DNA]</scope>
    <source>
        <strain evidence="1">Kraussei Becker Underwood</strain>
    </source>
</reference>